<dbReference type="AlphaFoldDB" id="L9XG19"/>
<organism evidence="1 2">
    <name type="scientific">Natronococcus amylolyticus DSM 10524</name>
    <dbReference type="NCBI Taxonomy" id="1227497"/>
    <lineage>
        <taxon>Archaea</taxon>
        <taxon>Methanobacteriati</taxon>
        <taxon>Methanobacteriota</taxon>
        <taxon>Stenosarchaea group</taxon>
        <taxon>Halobacteria</taxon>
        <taxon>Halobacteriales</taxon>
        <taxon>Natrialbaceae</taxon>
        <taxon>Natronococcus</taxon>
    </lineage>
</organism>
<protein>
    <submittedName>
        <fullName evidence="1">Uncharacterized protein</fullName>
    </submittedName>
</protein>
<dbReference type="STRING" id="1227497.C491_03665"/>
<evidence type="ECO:0000313" key="2">
    <source>
        <dbReference type="Proteomes" id="UP000011688"/>
    </source>
</evidence>
<sequence>MGLLDLMLGRSGEGQQGIDGHSYKLPEESHEFVYPVAVRRIELEALAELLAADESAPSLAENADELQDTFDELFDGQGPDATDIAAREQAARSTVETVLETWRGQVPDGDDGLGVVYVQQGEFEAIRSFVKRCKQRDDGSGEFELPESLPAVAALLSRLDEATDSRYRAVVHTDLLPEA</sequence>
<dbReference type="eggNOG" id="arCOG08899">
    <property type="taxonomic scope" value="Archaea"/>
</dbReference>
<dbReference type="OrthoDB" id="197996at2157"/>
<dbReference type="EMBL" id="AOIB01000013">
    <property type="protein sequence ID" value="ELY60361.1"/>
    <property type="molecule type" value="Genomic_DNA"/>
</dbReference>
<name>L9XG19_9EURY</name>
<dbReference type="RefSeq" id="WP_005553853.1">
    <property type="nucleotide sequence ID" value="NZ_AOIB01000013.1"/>
</dbReference>
<gene>
    <name evidence="1" type="ORF">C491_03665</name>
</gene>
<evidence type="ECO:0000313" key="1">
    <source>
        <dbReference type="EMBL" id="ELY60361.1"/>
    </source>
</evidence>
<reference evidence="1 2" key="1">
    <citation type="journal article" date="2014" name="PLoS Genet.">
        <title>Phylogenetically driven sequencing of extremely halophilic archaea reveals strategies for static and dynamic osmo-response.</title>
        <authorList>
            <person name="Becker E.A."/>
            <person name="Seitzer P.M."/>
            <person name="Tritt A."/>
            <person name="Larsen D."/>
            <person name="Krusor M."/>
            <person name="Yao A.I."/>
            <person name="Wu D."/>
            <person name="Madern D."/>
            <person name="Eisen J.A."/>
            <person name="Darling A.E."/>
            <person name="Facciotti M.T."/>
        </authorList>
    </citation>
    <scope>NUCLEOTIDE SEQUENCE [LARGE SCALE GENOMIC DNA]</scope>
    <source>
        <strain evidence="1 2">DSM 10524</strain>
    </source>
</reference>
<keyword evidence="2" id="KW-1185">Reference proteome</keyword>
<dbReference type="Proteomes" id="UP000011688">
    <property type="component" value="Unassembled WGS sequence"/>
</dbReference>
<comment type="caution">
    <text evidence="1">The sequence shown here is derived from an EMBL/GenBank/DDBJ whole genome shotgun (WGS) entry which is preliminary data.</text>
</comment>
<proteinExistence type="predicted"/>
<accession>L9XG19</accession>